<keyword evidence="10" id="KW-1185">Reference proteome</keyword>
<dbReference type="GO" id="GO:0046513">
    <property type="term" value="P:ceramide biosynthetic process"/>
    <property type="evidence" value="ECO:0007669"/>
    <property type="project" value="InterPro"/>
</dbReference>
<evidence type="ECO:0000256" key="6">
    <source>
        <dbReference type="PROSITE-ProRule" id="PRU00205"/>
    </source>
</evidence>
<dbReference type="OrthoDB" id="537032at2759"/>
<dbReference type="STRING" id="78915.A0A4P9XUX2"/>
<proteinExistence type="inferred from homology"/>
<dbReference type="PROSITE" id="PS50922">
    <property type="entry name" value="TLC"/>
    <property type="match status" value="1"/>
</dbReference>
<feature type="transmembrane region" description="Helical" evidence="7">
    <location>
        <begin position="146"/>
        <end position="167"/>
    </location>
</feature>
<name>A0A4P9XUX2_9FUNG</name>
<dbReference type="InterPro" id="IPR016439">
    <property type="entry name" value="Lag1/Lac1-like"/>
</dbReference>
<reference evidence="10" key="1">
    <citation type="journal article" date="2018" name="Nat. Microbiol.">
        <title>Leveraging single-cell genomics to expand the fungal tree of life.</title>
        <authorList>
            <person name="Ahrendt S.R."/>
            <person name="Quandt C.A."/>
            <person name="Ciobanu D."/>
            <person name="Clum A."/>
            <person name="Salamov A."/>
            <person name="Andreopoulos B."/>
            <person name="Cheng J.F."/>
            <person name="Woyke T."/>
            <person name="Pelin A."/>
            <person name="Henrissat B."/>
            <person name="Reynolds N.K."/>
            <person name="Benny G.L."/>
            <person name="Smith M.E."/>
            <person name="James T.Y."/>
            <person name="Grigoriev I.V."/>
        </authorList>
    </citation>
    <scope>NUCLEOTIDE SEQUENCE [LARGE SCALE GENOMIC DNA]</scope>
    <source>
        <strain evidence="10">RSA 1356</strain>
    </source>
</reference>
<dbReference type="GO" id="GO:0016020">
    <property type="term" value="C:membrane"/>
    <property type="evidence" value="ECO:0007669"/>
    <property type="project" value="UniProtKB-SubCell"/>
</dbReference>
<organism evidence="9 10">
    <name type="scientific">Thamnocephalis sphaerospora</name>
    <dbReference type="NCBI Taxonomy" id="78915"/>
    <lineage>
        <taxon>Eukaryota</taxon>
        <taxon>Fungi</taxon>
        <taxon>Fungi incertae sedis</taxon>
        <taxon>Zoopagomycota</taxon>
        <taxon>Zoopagomycotina</taxon>
        <taxon>Zoopagomycetes</taxon>
        <taxon>Zoopagales</taxon>
        <taxon>Sigmoideomycetaceae</taxon>
        <taxon>Thamnocephalis</taxon>
    </lineage>
</organism>
<dbReference type="SMART" id="SM00724">
    <property type="entry name" value="TLC"/>
    <property type="match status" value="1"/>
</dbReference>
<comment type="subcellular location">
    <subcellularLocation>
        <location evidence="1">Membrane</location>
        <topology evidence="1">Multi-pass membrane protein</topology>
    </subcellularLocation>
</comment>
<dbReference type="PIRSF" id="PIRSF005225">
    <property type="entry name" value="LAG1_LAC1"/>
    <property type="match status" value="1"/>
</dbReference>
<evidence type="ECO:0000256" key="4">
    <source>
        <dbReference type="ARBA" id="ARBA00022989"/>
    </source>
</evidence>
<dbReference type="GO" id="GO:0050291">
    <property type="term" value="F:sphingosine N-acyltransferase activity"/>
    <property type="evidence" value="ECO:0007669"/>
    <property type="project" value="InterPro"/>
</dbReference>
<evidence type="ECO:0000256" key="2">
    <source>
        <dbReference type="ARBA" id="ARBA00009808"/>
    </source>
</evidence>
<feature type="transmembrane region" description="Helical" evidence="7">
    <location>
        <begin position="121"/>
        <end position="140"/>
    </location>
</feature>
<gene>
    <name evidence="9" type="ORF">THASP1DRAFT_4059</name>
</gene>
<evidence type="ECO:0000256" key="7">
    <source>
        <dbReference type="SAM" id="Phobius"/>
    </source>
</evidence>
<keyword evidence="4 7" id="KW-1133">Transmembrane helix</keyword>
<evidence type="ECO:0000313" key="9">
    <source>
        <dbReference type="EMBL" id="RKP10045.1"/>
    </source>
</evidence>
<dbReference type="AlphaFoldDB" id="A0A4P9XUX2"/>
<feature type="transmembrane region" description="Helical" evidence="7">
    <location>
        <begin position="228"/>
        <end position="247"/>
    </location>
</feature>
<dbReference type="PANTHER" id="PTHR12560">
    <property type="entry name" value="LONGEVITY ASSURANCE FACTOR 1 LAG1"/>
    <property type="match status" value="1"/>
</dbReference>
<feature type="non-terminal residue" evidence="9">
    <location>
        <position position="272"/>
    </location>
</feature>
<evidence type="ECO:0000256" key="3">
    <source>
        <dbReference type="ARBA" id="ARBA00022692"/>
    </source>
</evidence>
<comment type="similarity">
    <text evidence="2">Belongs to the sphingosine N-acyltransferase family.</text>
</comment>
<feature type="transmembrane region" description="Helical" evidence="7">
    <location>
        <begin position="12"/>
        <end position="30"/>
    </location>
</feature>
<evidence type="ECO:0000313" key="10">
    <source>
        <dbReference type="Proteomes" id="UP000271241"/>
    </source>
</evidence>
<evidence type="ECO:0000256" key="5">
    <source>
        <dbReference type="ARBA" id="ARBA00023136"/>
    </source>
</evidence>
<keyword evidence="5 6" id="KW-0472">Membrane</keyword>
<accession>A0A4P9XUX2</accession>
<dbReference type="Pfam" id="PF03798">
    <property type="entry name" value="TRAM_LAG1_CLN8"/>
    <property type="match status" value="1"/>
</dbReference>
<keyword evidence="3 6" id="KW-0812">Transmembrane</keyword>
<feature type="domain" description="TLC" evidence="8">
    <location>
        <begin position="46"/>
        <end position="257"/>
    </location>
</feature>
<sequence>YRGGYWDACFVVYMALTLTLIRAFVMRYLLEPLARRLGVRTAGKVERFKEQGYVFLYYTVSWLSGMYLMYHSPHWFDTKYFWINYPHRDYTWHFKMYYLTSLAYTLHLIYVIHVEARRKDYVAMFTHHIVTAILLATSYVTNFTRFGNAVLCMMDLADILLALAKCLRYARFQKACDTMFGLFMLAWIYTRFYLYAHVCYAAYAEGVMYLSPIWDPPRGLFLTLNTPYFFLTLFGALQILIIYWFALICRVAVRVITGTGAHDNRSSSEDDD</sequence>
<dbReference type="PANTHER" id="PTHR12560:SF0">
    <property type="entry name" value="LD18904P"/>
    <property type="match status" value="1"/>
</dbReference>
<evidence type="ECO:0000256" key="1">
    <source>
        <dbReference type="ARBA" id="ARBA00004141"/>
    </source>
</evidence>
<feature type="transmembrane region" description="Helical" evidence="7">
    <location>
        <begin position="96"/>
        <end position="114"/>
    </location>
</feature>
<feature type="transmembrane region" description="Helical" evidence="7">
    <location>
        <begin position="51"/>
        <end position="70"/>
    </location>
</feature>
<protein>
    <submittedName>
        <fullName evidence="9">TLC domain-containing protein</fullName>
    </submittedName>
</protein>
<feature type="transmembrane region" description="Helical" evidence="7">
    <location>
        <begin position="179"/>
        <end position="203"/>
    </location>
</feature>
<dbReference type="InterPro" id="IPR006634">
    <property type="entry name" value="TLC-dom"/>
</dbReference>
<dbReference type="Proteomes" id="UP000271241">
    <property type="component" value="Unassembled WGS sequence"/>
</dbReference>
<evidence type="ECO:0000259" key="8">
    <source>
        <dbReference type="PROSITE" id="PS50922"/>
    </source>
</evidence>
<dbReference type="EMBL" id="KZ992473">
    <property type="protein sequence ID" value="RKP10045.1"/>
    <property type="molecule type" value="Genomic_DNA"/>
</dbReference>
<feature type="non-terminal residue" evidence="9">
    <location>
        <position position="1"/>
    </location>
</feature>